<dbReference type="InterPro" id="IPR027417">
    <property type="entry name" value="P-loop_NTPase"/>
</dbReference>
<dbReference type="EMBL" id="CP009896">
    <property type="protein sequence ID" value="AJR18614.1"/>
    <property type="molecule type" value="Genomic_DNA"/>
</dbReference>
<accession>A0A0C5XCT6</accession>
<dbReference type="SUPFAM" id="SSF52540">
    <property type="entry name" value="P-loop containing nucleoside triphosphate hydrolases"/>
    <property type="match status" value="1"/>
</dbReference>
<dbReference type="OrthoDB" id="7837405at2"/>
<dbReference type="RefSeq" id="WP_052138881.1">
    <property type="nucleotide sequence ID" value="NZ_BJMC01000022.1"/>
</dbReference>
<dbReference type="AlphaFoldDB" id="A0A0C5XCT6"/>
<reference evidence="1 2" key="1">
    <citation type="journal article" date="2015" name="Genome Announc.">
        <title>Complete Genome Sequence of Steroid-Transforming Nocardioides simplex VKM Ac-2033D.</title>
        <authorList>
            <person name="Shtratnikova V.Y."/>
            <person name="Schelkunov M.I."/>
            <person name="Pekov Y.A."/>
            <person name="Fokina V.V."/>
            <person name="Logacheva M.D."/>
            <person name="Sokolov S.L."/>
            <person name="Bragin E.Y."/>
            <person name="Ashapkin V.V."/>
            <person name="Donova M.V."/>
        </authorList>
    </citation>
    <scope>NUCLEOTIDE SEQUENCE [LARGE SCALE GENOMIC DNA]</scope>
    <source>
        <strain evidence="1 2">VKM Ac-2033D</strain>
    </source>
</reference>
<dbReference type="GeneID" id="96612631"/>
<dbReference type="STRING" id="2045.KR76_19465"/>
<dbReference type="Pfam" id="PF13671">
    <property type="entry name" value="AAA_33"/>
    <property type="match status" value="1"/>
</dbReference>
<evidence type="ECO:0000313" key="2">
    <source>
        <dbReference type="Proteomes" id="UP000030300"/>
    </source>
</evidence>
<gene>
    <name evidence="1" type="ORF">KR76_19465</name>
</gene>
<evidence type="ECO:0000313" key="1">
    <source>
        <dbReference type="EMBL" id="AJR18614.1"/>
    </source>
</evidence>
<dbReference type="HOGENOM" id="CLU_1473743_0_0_11"/>
<sequence>MARLLHLNGAPGVGKSTLAQRYAAEHPGVLACDIDRLRCFVGGWEDDFAGAGAVIRPVAQAMIAAHLDGGRDVVLPQMLADEGERAGFRAIAADAGHDYVHVLLRAPRGVAQERLYGRSADDPLHAVVRAEIDAAGGAAAVDELDRRLALSAEGAAGVILLDAGAGPAATYDALVAALG</sequence>
<dbReference type="Gene3D" id="3.40.50.300">
    <property type="entry name" value="P-loop containing nucleotide triphosphate hydrolases"/>
    <property type="match status" value="1"/>
</dbReference>
<dbReference type="Proteomes" id="UP000030300">
    <property type="component" value="Chromosome"/>
</dbReference>
<dbReference type="KEGG" id="psim:KR76_19465"/>
<protein>
    <submittedName>
        <fullName evidence="1">Uncharacterized protein</fullName>
    </submittedName>
</protein>
<proteinExistence type="predicted"/>
<organism evidence="1 2">
    <name type="scientific">Nocardioides simplex</name>
    <name type="common">Arthrobacter simplex</name>
    <dbReference type="NCBI Taxonomy" id="2045"/>
    <lineage>
        <taxon>Bacteria</taxon>
        <taxon>Bacillati</taxon>
        <taxon>Actinomycetota</taxon>
        <taxon>Actinomycetes</taxon>
        <taxon>Propionibacteriales</taxon>
        <taxon>Nocardioidaceae</taxon>
        <taxon>Pimelobacter</taxon>
    </lineage>
</organism>
<keyword evidence="2" id="KW-1185">Reference proteome</keyword>
<name>A0A0C5XCT6_NOCSI</name>